<dbReference type="Gramene" id="OMO85741">
    <property type="protein sequence ID" value="OMO85741"/>
    <property type="gene ID" value="CCACVL1_10017"/>
</dbReference>
<dbReference type="EMBL" id="AWWV01009562">
    <property type="protein sequence ID" value="OMO85741.1"/>
    <property type="molecule type" value="Genomic_DNA"/>
</dbReference>
<protein>
    <submittedName>
        <fullName evidence="1">Uncharacterized protein</fullName>
    </submittedName>
</protein>
<reference evidence="1 2" key="1">
    <citation type="submission" date="2013-09" db="EMBL/GenBank/DDBJ databases">
        <title>Corchorus capsularis genome sequencing.</title>
        <authorList>
            <person name="Alam M."/>
            <person name="Haque M.S."/>
            <person name="Islam M.S."/>
            <person name="Emdad E.M."/>
            <person name="Islam M.M."/>
            <person name="Ahmed B."/>
            <person name="Halim A."/>
            <person name="Hossen Q.M.M."/>
            <person name="Hossain M.Z."/>
            <person name="Ahmed R."/>
            <person name="Khan M.M."/>
            <person name="Islam R."/>
            <person name="Rashid M.M."/>
            <person name="Khan S.A."/>
            <person name="Rahman M.S."/>
            <person name="Alam M."/>
        </authorList>
    </citation>
    <scope>NUCLEOTIDE SEQUENCE [LARGE SCALE GENOMIC DNA]</scope>
    <source>
        <strain evidence="2">cv. CVL-1</strain>
        <tissue evidence="1">Whole seedling</tissue>
    </source>
</reference>
<sequence>MAKRTIGTVIQNYDKGKYVS</sequence>
<proteinExistence type="predicted"/>
<dbReference type="AlphaFoldDB" id="A0A1R3IT27"/>
<comment type="caution">
    <text evidence="1">The sequence shown here is derived from an EMBL/GenBank/DDBJ whole genome shotgun (WGS) entry which is preliminary data.</text>
</comment>
<gene>
    <name evidence="1" type="ORF">CCACVL1_10017</name>
</gene>
<keyword evidence="2" id="KW-1185">Reference proteome</keyword>
<accession>A0A1R3IT27</accession>
<name>A0A1R3IT27_COCAP</name>
<organism evidence="1 2">
    <name type="scientific">Corchorus capsularis</name>
    <name type="common">Jute</name>
    <dbReference type="NCBI Taxonomy" id="210143"/>
    <lineage>
        <taxon>Eukaryota</taxon>
        <taxon>Viridiplantae</taxon>
        <taxon>Streptophyta</taxon>
        <taxon>Embryophyta</taxon>
        <taxon>Tracheophyta</taxon>
        <taxon>Spermatophyta</taxon>
        <taxon>Magnoliopsida</taxon>
        <taxon>eudicotyledons</taxon>
        <taxon>Gunneridae</taxon>
        <taxon>Pentapetalae</taxon>
        <taxon>rosids</taxon>
        <taxon>malvids</taxon>
        <taxon>Malvales</taxon>
        <taxon>Malvaceae</taxon>
        <taxon>Grewioideae</taxon>
        <taxon>Apeibeae</taxon>
        <taxon>Corchorus</taxon>
    </lineage>
</organism>
<dbReference type="Proteomes" id="UP000188268">
    <property type="component" value="Unassembled WGS sequence"/>
</dbReference>
<evidence type="ECO:0000313" key="2">
    <source>
        <dbReference type="Proteomes" id="UP000188268"/>
    </source>
</evidence>
<evidence type="ECO:0000313" key="1">
    <source>
        <dbReference type="EMBL" id="OMO85741.1"/>
    </source>
</evidence>